<evidence type="ECO:0000256" key="4">
    <source>
        <dbReference type="ARBA" id="ARBA00023163"/>
    </source>
</evidence>
<keyword evidence="5" id="KW-0539">Nucleus</keyword>
<keyword evidence="2" id="KW-0805">Transcription regulation</keyword>
<dbReference type="CDD" id="cd10017">
    <property type="entry name" value="B3_DNA"/>
    <property type="match status" value="1"/>
</dbReference>
<dbReference type="Proteomes" id="UP000507245">
    <property type="component" value="Unassembled WGS sequence"/>
</dbReference>
<dbReference type="InterPro" id="IPR015300">
    <property type="entry name" value="DNA-bd_pseudobarrel_sf"/>
</dbReference>
<keyword evidence="3" id="KW-0238">DNA-binding</keyword>
<dbReference type="SMART" id="SM01019">
    <property type="entry name" value="B3"/>
    <property type="match status" value="1"/>
</dbReference>
<evidence type="ECO:0000313" key="8">
    <source>
        <dbReference type="Proteomes" id="UP000507245"/>
    </source>
</evidence>
<dbReference type="GO" id="GO:0003677">
    <property type="term" value="F:DNA binding"/>
    <property type="evidence" value="ECO:0007669"/>
    <property type="project" value="UniProtKB-KW"/>
</dbReference>
<dbReference type="PROSITE" id="PS50863">
    <property type="entry name" value="B3"/>
    <property type="match status" value="1"/>
</dbReference>
<proteinExistence type="predicted"/>
<evidence type="ECO:0000256" key="2">
    <source>
        <dbReference type="ARBA" id="ARBA00023015"/>
    </source>
</evidence>
<dbReference type="PANTHER" id="PTHR31541">
    <property type="entry name" value="B3 DOMAIN PLANT PROTEIN-RELATED"/>
    <property type="match status" value="1"/>
</dbReference>
<feature type="domain" description="TF-B3" evidence="6">
    <location>
        <begin position="242"/>
        <end position="359"/>
    </location>
</feature>
<gene>
    <name evidence="7" type="ORF">ORAREDHAP_LOCUS9892</name>
</gene>
<dbReference type="SUPFAM" id="SSF101936">
    <property type="entry name" value="DNA-binding pseudobarrel domain"/>
    <property type="match status" value="1"/>
</dbReference>
<evidence type="ECO:0000259" key="6">
    <source>
        <dbReference type="PROSITE" id="PS50863"/>
    </source>
</evidence>
<keyword evidence="8" id="KW-1185">Reference proteome</keyword>
<dbReference type="EMBL" id="CAEKKB010000001">
    <property type="protein sequence ID" value="CAB4297854.1"/>
    <property type="molecule type" value="Genomic_DNA"/>
</dbReference>
<dbReference type="InterPro" id="IPR005508">
    <property type="entry name" value="At2g31720-like"/>
</dbReference>
<sequence length="454" mass="50580">MGMKGDFQFGYDSNSLNLLSEVSVVVKNWEEDDVEKAMAMAVRSCCCNPLHGYRFDGCLIPQKAMVKQNKRVFSSSSSSSSSLDMLAEVATQQLMELGDGNGLTTKWVFDEKVVLAEFICFCAKKKRSEFKTFHFSDINIPKKKRSSIRRTQRRFLPHASHDSVPSISCMNMKRKRLSAHSGSDHGHEDNNNEALVQKKQKLVHVKSTADVKSPSSLKREMPQDMKNRISSIGGGDLKLVIEKELFDTDVADNNQRFSIPMKQVKEDFLSEKDQTELKLRDGHNQKHLVGIPVKVLDPSLKEYTLRLKKWTMGGSIVYNLVSGWREIAKANKLKTGDTLQLWSFRDDSNKLGFALVKVSTTTMEVDQSGLGASSSSQNGTNGHTLSTAKVNSLKTSDDTVHRWSIKCKSQFCFALVKVGKTKVEVQQCRHGASTCSSSQNGQTGSSISCISHDC</sequence>
<accession>A0A6J5WET8</accession>
<dbReference type="GO" id="GO:0005634">
    <property type="term" value="C:nucleus"/>
    <property type="evidence" value="ECO:0007669"/>
    <property type="project" value="UniProtKB-SubCell"/>
</dbReference>
<dbReference type="Pfam" id="PF03754">
    <property type="entry name" value="At2g31720-like"/>
    <property type="match status" value="1"/>
</dbReference>
<evidence type="ECO:0000256" key="1">
    <source>
        <dbReference type="ARBA" id="ARBA00004123"/>
    </source>
</evidence>
<protein>
    <recommendedName>
        <fullName evidence="6">TF-B3 domain-containing protein</fullName>
    </recommendedName>
</protein>
<comment type="subcellular location">
    <subcellularLocation>
        <location evidence="1">Nucleus</location>
    </subcellularLocation>
</comment>
<dbReference type="Gene3D" id="2.40.330.10">
    <property type="entry name" value="DNA-binding pseudobarrel domain"/>
    <property type="match status" value="1"/>
</dbReference>
<dbReference type="AlphaFoldDB" id="A0A6J5WET8"/>
<dbReference type="InterPro" id="IPR003340">
    <property type="entry name" value="B3_DNA-bd"/>
</dbReference>
<evidence type="ECO:0000256" key="3">
    <source>
        <dbReference type="ARBA" id="ARBA00023125"/>
    </source>
</evidence>
<keyword evidence="4" id="KW-0804">Transcription</keyword>
<name>A0A6J5WET8_PRUAR</name>
<dbReference type="OrthoDB" id="1193981at2759"/>
<evidence type="ECO:0000313" key="7">
    <source>
        <dbReference type="EMBL" id="CAB4297854.1"/>
    </source>
</evidence>
<dbReference type="PANTHER" id="PTHR31541:SF25">
    <property type="entry name" value="GAMMA-GLIADIN B"/>
    <property type="match status" value="1"/>
</dbReference>
<evidence type="ECO:0000256" key="5">
    <source>
        <dbReference type="ARBA" id="ARBA00023242"/>
    </source>
</evidence>
<reference evidence="8" key="1">
    <citation type="journal article" date="2020" name="Genome Biol.">
        <title>Gamete binning: chromosome-level and haplotype-resolved genome assembly enabled by high-throughput single-cell sequencing of gamete genomes.</title>
        <authorList>
            <person name="Campoy J.A."/>
            <person name="Sun H."/>
            <person name="Goel M."/>
            <person name="Jiao W.-B."/>
            <person name="Folz-Donahue K."/>
            <person name="Wang N."/>
            <person name="Rubio M."/>
            <person name="Liu C."/>
            <person name="Kukat C."/>
            <person name="Ruiz D."/>
            <person name="Huettel B."/>
            <person name="Schneeberger K."/>
        </authorList>
    </citation>
    <scope>NUCLEOTIDE SEQUENCE [LARGE SCALE GENOMIC DNA]</scope>
    <source>
        <strain evidence="8">cv. Rojo Pasion</strain>
    </source>
</reference>
<organism evidence="7 8">
    <name type="scientific">Prunus armeniaca</name>
    <name type="common">Apricot</name>
    <name type="synonym">Armeniaca vulgaris</name>
    <dbReference type="NCBI Taxonomy" id="36596"/>
    <lineage>
        <taxon>Eukaryota</taxon>
        <taxon>Viridiplantae</taxon>
        <taxon>Streptophyta</taxon>
        <taxon>Embryophyta</taxon>
        <taxon>Tracheophyta</taxon>
        <taxon>Spermatophyta</taxon>
        <taxon>Magnoliopsida</taxon>
        <taxon>eudicotyledons</taxon>
        <taxon>Gunneridae</taxon>
        <taxon>Pentapetalae</taxon>
        <taxon>rosids</taxon>
        <taxon>fabids</taxon>
        <taxon>Rosales</taxon>
        <taxon>Rosaceae</taxon>
        <taxon>Amygdaloideae</taxon>
        <taxon>Amygdaleae</taxon>
        <taxon>Prunus</taxon>
    </lineage>
</organism>